<dbReference type="SUPFAM" id="SSF48371">
    <property type="entry name" value="ARM repeat"/>
    <property type="match status" value="1"/>
</dbReference>
<dbReference type="OrthoDB" id="291762at2"/>
<dbReference type="Proteomes" id="UP000317171">
    <property type="component" value="Chromosome"/>
</dbReference>
<gene>
    <name evidence="1" type="ORF">Pan241w_21940</name>
</gene>
<dbReference type="AlphaFoldDB" id="A0A517RE26"/>
<evidence type="ECO:0000313" key="1">
    <source>
        <dbReference type="EMBL" id="QDT42113.1"/>
    </source>
</evidence>
<proteinExistence type="predicted"/>
<dbReference type="InterPro" id="IPR011989">
    <property type="entry name" value="ARM-like"/>
</dbReference>
<keyword evidence="2" id="KW-1185">Reference proteome</keyword>
<evidence type="ECO:0000313" key="2">
    <source>
        <dbReference type="Proteomes" id="UP000317171"/>
    </source>
</evidence>
<protein>
    <submittedName>
        <fullName evidence="1">Uncharacterized protein</fullName>
    </submittedName>
</protein>
<dbReference type="RefSeq" id="WP_145214796.1">
    <property type="nucleotide sequence ID" value="NZ_CP036269.1"/>
</dbReference>
<dbReference type="InterPro" id="IPR016024">
    <property type="entry name" value="ARM-type_fold"/>
</dbReference>
<name>A0A517RE26_9PLAN</name>
<reference evidence="1 2" key="1">
    <citation type="submission" date="2019-02" db="EMBL/GenBank/DDBJ databases">
        <title>Deep-cultivation of Planctomycetes and their phenomic and genomic characterization uncovers novel biology.</title>
        <authorList>
            <person name="Wiegand S."/>
            <person name="Jogler M."/>
            <person name="Boedeker C."/>
            <person name="Pinto D."/>
            <person name="Vollmers J."/>
            <person name="Rivas-Marin E."/>
            <person name="Kohn T."/>
            <person name="Peeters S.H."/>
            <person name="Heuer A."/>
            <person name="Rast P."/>
            <person name="Oberbeckmann S."/>
            <person name="Bunk B."/>
            <person name="Jeske O."/>
            <person name="Meyerdierks A."/>
            <person name="Storesund J.E."/>
            <person name="Kallscheuer N."/>
            <person name="Luecker S."/>
            <person name="Lage O.M."/>
            <person name="Pohl T."/>
            <person name="Merkel B.J."/>
            <person name="Hornburger P."/>
            <person name="Mueller R.-W."/>
            <person name="Bruemmer F."/>
            <person name="Labrenz M."/>
            <person name="Spormann A.M."/>
            <person name="Op den Camp H."/>
            <person name="Overmann J."/>
            <person name="Amann R."/>
            <person name="Jetten M.S.M."/>
            <person name="Mascher T."/>
            <person name="Medema M.H."/>
            <person name="Devos D.P."/>
            <person name="Kaster A.-K."/>
            <person name="Ovreas L."/>
            <person name="Rohde M."/>
            <person name="Galperin M.Y."/>
            <person name="Jogler C."/>
        </authorList>
    </citation>
    <scope>NUCLEOTIDE SEQUENCE [LARGE SCALE GENOMIC DNA]</scope>
    <source>
        <strain evidence="1 2">Pan241w</strain>
    </source>
</reference>
<dbReference type="EMBL" id="CP036269">
    <property type="protein sequence ID" value="QDT42113.1"/>
    <property type="molecule type" value="Genomic_DNA"/>
</dbReference>
<dbReference type="KEGG" id="gaz:Pan241w_21940"/>
<sequence>MYSGIQLKKWSVAGTLLALMIFVVPVSGTAAERVQLKYGWEKGQRYAYQVKIDVSMEAYTDLLTGVAQYEVIKSDADSFAVKCTGKLNSVTKSKSKRLLIPPMRIHRHRSPFAGLAHSMAGAFEAHVLELNRFGELDTVKGSSLLPYLIGHLSQINLIPLSPDGSSEWSESEKTSVSIISTDRIPLPFRDSNVEKTMGARQTTKYKITGEKEDDVTIAVTHSYRTVGTVDGEPEIELSGTGTIQFDKKQGGVKSLLLNYKLFRRSETSVHKIPITISSKQLSEEELTRFRADQEELRKKHLAEMKKREAASQFEIPENIDADLKEILTDLATKNILKRKAALKKLSQAKPKQENPEVSQIIIGVLNSKDITVVADASEALVVWSTKADVPAMIEILPEVNILGLENIAEAILKHQTPEGVNAVAKLMNDPIKGHKISPKLIAYGSGAEGAVLEQLDPSNFVVLVGVLRVLKEIGTEKTLKKIEELKRTTDNASFQFQTAATVKAIEARLDQTKR</sequence>
<dbReference type="Gene3D" id="1.25.10.10">
    <property type="entry name" value="Leucine-rich Repeat Variant"/>
    <property type="match status" value="1"/>
</dbReference>
<accession>A0A517RE26</accession>
<organism evidence="1 2">
    <name type="scientific">Gimesia alba</name>
    <dbReference type="NCBI Taxonomy" id="2527973"/>
    <lineage>
        <taxon>Bacteria</taxon>
        <taxon>Pseudomonadati</taxon>
        <taxon>Planctomycetota</taxon>
        <taxon>Planctomycetia</taxon>
        <taxon>Planctomycetales</taxon>
        <taxon>Planctomycetaceae</taxon>
        <taxon>Gimesia</taxon>
    </lineage>
</organism>